<dbReference type="InterPro" id="IPR006119">
    <property type="entry name" value="Resolv_N"/>
</dbReference>
<keyword evidence="1" id="KW-0175">Coiled coil</keyword>
<dbReference type="SMART" id="SM00857">
    <property type="entry name" value="Resolvase"/>
    <property type="match status" value="1"/>
</dbReference>
<dbReference type="InterPro" id="IPR050639">
    <property type="entry name" value="SSR_resolvase"/>
</dbReference>
<dbReference type="GO" id="GO:0000150">
    <property type="term" value="F:DNA strand exchange activity"/>
    <property type="evidence" value="ECO:0007669"/>
    <property type="project" value="InterPro"/>
</dbReference>
<accession>A0A099I302</accession>
<dbReference type="PROSITE" id="PS51737">
    <property type="entry name" value="RECOMBINASE_DNA_BIND"/>
    <property type="match status" value="1"/>
</dbReference>
<gene>
    <name evidence="4" type="ORF">CIAN88_16895</name>
</gene>
<feature type="domain" description="Recombinase" evidence="3">
    <location>
        <begin position="166"/>
        <end position="274"/>
    </location>
</feature>
<dbReference type="CDD" id="cd00338">
    <property type="entry name" value="Ser_Recombinase"/>
    <property type="match status" value="1"/>
</dbReference>
<evidence type="ECO:0000256" key="1">
    <source>
        <dbReference type="SAM" id="Coils"/>
    </source>
</evidence>
<dbReference type="Pfam" id="PF07508">
    <property type="entry name" value="Recombinase"/>
    <property type="match status" value="1"/>
</dbReference>
<proteinExistence type="predicted"/>
<dbReference type="SUPFAM" id="SSF53041">
    <property type="entry name" value="Resolvase-like"/>
    <property type="match status" value="1"/>
</dbReference>
<dbReference type="InterPro" id="IPR038109">
    <property type="entry name" value="DNA_bind_recomb_sf"/>
</dbReference>
<name>A0A099I302_CLOIN</name>
<evidence type="ECO:0000259" key="3">
    <source>
        <dbReference type="PROSITE" id="PS51737"/>
    </source>
</evidence>
<feature type="coiled-coil region" evidence="1">
    <location>
        <begin position="352"/>
        <end position="407"/>
    </location>
</feature>
<dbReference type="InterPro" id="IPR011109">
    <property type="entry name" value="DNA_bind_recombinase_dom"/>
</dbReference>
<sequence length="450" mass="53725">MKTYGYIRRSSSERNRANYSVASQKRICESLAKRDGRMIQKWVIDYGASGTTLQRPHLQKMLREIANEKEDQIFLYIWMASRLSRDVNHCNSLRYVFRKYNVTVISANNDWVSLEDIEENPDLAIGARIVNISDEAEVRRDRKRTYTGLITTAKNGNYPHGSANPPIGWKFLKKSNNSGRKIEIDPDSVNTILYILQLVHDEKRSLESIVRELNSKHALEIKWTYQKLHKLVTNPLLYGRLLTKYVDIEGHSPAYCSKKYFEEMQMIMSHRKKEMRYKYLFKNMVICHQCRILCTEIPTIHYSSAHSRRNKKIYKYYYCPNCNKRINETKLLREIVPHIRQITTSKDNIEFTNNLKLRLERIRQRLVCINEEYDNGYLDYDKFKEEREEALIIQKKIEIKIRNLENRVIKRFSEYEYIEQKSLIKKTFISIYVDFKEKPFTVIEVKKHQN</sequence>
<evidence type="ECO:0000313" key="4">
    <source>
        <dbReference type="EMBL" id="KGJ52070.1"/>
    </source>
</evidence>
<dbReference type="PANTHER" id="PTHR30461:SF23">
    <property type="entry name" value="DNA RECOMBINASE-RELATED"/>
    <property type="match status" value="1"/>
</dbReference>
<dbReference type="GO" id="GO:0003677">
    <property type="term" value="F:DNA binding"/>
    <property type="evidence" value="ECO:0007669"/>
    <property type="project" value="InterPro"/>
</dbReference>
<dbReference type="Gene3D" id="3.90.1750.20">
    <property type="entry name" value="Putative Large Serine Recombinase, Chain B, Domain 2"/>
    <property type="match status" value="1"/>
</dbReference>
<reference evidence="4 5" key="1">
    <citation type="submission" date="2014-08" db="EMBL/GenBank/DDBJ databases">
        <title>Clostridium innocuum, an unnegligible vancomycin-resistant pathogen causing extra-intestinal infections.</title>
        <authorList>
            <person name="Feng Y."/>
            <person name="Chiu C.-H."/>
        </authorList>
    </citation>
    <scope>NUCLEOTIDE SEQUENCE [LARGE SCALE GENOMIC DNA]</scope>
    <source>
        <strain evidence="4 5">AN88</strain>
    </source>
</reference>
<dbReference type="Gene3D" id="3.40.50.1390">
    <property type="entry name" value="Resolvase, N-terminal catalytic domain"/>
    <property type="match status" value="1"/>
</dbReference>
<dbReference type="RefSeq" id="WP_044906868.1">
    <property type="nucleotide sequence ID" value="NZ_CABHIW010000006.1"/>
</dbReference>
<dbReference type="AlphaFoldDB" id="A0A099I302"/>
<dbReference type="Proteomes" id="UP000030008">
    <property type="component" value="Unassembled WGS sequence"/>
</dbReference>
<protein>
    <submittedName>
        <fullName evidence="4">Resolvase</fullName>
    </submittedName>
</protein>
<evidence type="ECO:0000313" key="5">
    <source>
        <dbReference type="Proteomes" id="UP000030008"/>
    </source>
</evidence>
<comment type="caution">
    <text evidence="4">The sequence shown here is derived from an EMBL/GenBank/DDBJ whole genome shotgun (WGS) entry which is preliminary data.</text>
</comment>
<dbReference type="EMBL" id="JQIF01000085">
    <property type="protein sequence ID" value="KGJ52070.1"/>
    <property type="molecule type" value="Genomic_DNA"/>
</dbReference>
<dbReference type="PROSITE" id="PS51736">
    <property type="entry name" value="RECOMBINASES_3"/>
    <property type="match status" value="1"/>
</dbReference>
<dbReference type="InterPro" id="IPR036162">
    <property type="entry name" value="Resolvase-like_N_sf"/>
</dbReference>
<organism evidence="4 5">
    <name type="scientific">Clostridium innocuum</name>
    <dbReference type="NCBI Taxonomy" id="1522"/>
    <lineage>
        <taxon>Bacteria</taxon>
        <taxon>Bacillati</taxon>
        <taxon>Bacillota</taxon>
        <taxon>Clostridia</taxon>
        <taxon>Eubacteriales</taxon>
        <taxon>Clostridiaceae</taxon>
        <taxon>Clostridium</taxon>
    </lineage>
</organism>
<evidence type="ECO:0000259" key="2">
    <source>
        <dbReference type="PROSITE" id="PS51736"/>
    </source>
</evidence>
<dbReference type="Pfam" id="PF00239">
    <property type="entry name" value="Resolvase"/>
    <property type="match status" value="1"/>
</dbReference>
<feature type="domain" description="Resolvase/invertase-type recombinase catalytic" evidence="2">
    <location>
        <begin position="2"/>
        <end position="156"/>
    </location>
</feature>
<dbReference type="PANTHER" id="PTHR30461">
    <property type="entry name" value="DNA-INVERTASE FROM LAMBDOID PROPHAGE"/>
    <property type="match status" value="1"/>
</dbReference>